<feature type="transmembrane region" description="Helical" evidence="2">
    <location>
        <begin position="218"/>
        <end position="240"/>
    </location>
</feature>
<evidence type="ECO:0000256" key="2">
    <source>
        <dbReference type="SAM" id="Phobius"/>
    </source>
</evidence>
<keyword evidence="2" id="KW-0812">Transmembrane</keyword>
<evidence type="ECO:0000259" key="3">
    <source>
        <dbReference type="PROSITE" id="PS50883"/>
    </source>
</evidence>
<keyword evidence="2" id="KW-0472">Membrane</keyword>
<dbReference type="GO" id="GO:0071111">
    <property type="term" value="F:cyclic-guanylate-specific phosphodiesterase activity"/>
    <property type="evidence" value="ECO:0007669"/>
    <property type="project" value="InterPro"/>
</dbReference>
<sequence length="871" mass="93336">MRLSAAQAILHSRVGRQLLATFFVLVAVPVGAMSLLAYQLTQYVVQQSAAQLSGELAKAVGINLIDRLRAAESLLHVHGLPQGDGPGPMALDPGLEAVFARVDRLAPAEAALAPGGRSALRVTGAAQPGAAPVVELIVPVQGAAVRGRFTADYLWENAQSGTHRLCFSGPQLPAPFCLGVEVQDAQAVRTQREIFFTPYFDAPAWTLTTTLQPDVRRYLPIGVAALVGNVAGIAFLLALVSSSVVLRRLTRPLDALTSGTRAVLRGDFTCQVQIGGQRSEFTDLADSFNAMTEEVGRDLALFRVLAQMDQAIIGQRPFAEVVQLMLAHLHRPPAQDPVGVLQWPAGAPGPHLLSLAANGTLQQRETSADPTGEAGPGHDLPVAETGTQRVWLRLAQLPAPQGRAERELGAFRQRLAVALHAEQHEQQLRERATQDSLTGLLNRFGLVEAIDQLVQPPPDGGSPRAAGQPFAVVCMDLDGFKEINDAYGHYVGDCVLREVASRLRAGMGARALAMARPGGDEFVFVLPADAQGAFRAEIEAVAQAVRVPYSVPPRVLPLGASLGMALFPVHGVSRDELLRHADLAMYTAKGAGRNALVEFEPALAARQAERLVLRHDLRQALAAQQMFVVYQPRVGSHSRQVASVEALLRWRHPDHGLVPPDTFIALAEESGFILELGLWVLRQALQQFALWRADPAVPVRHLSVNLSPVQLADPGFPAALHALVQEFGIRPGELELEVTEGALIQDVDAAVTRLAALRARGVAIALDDFGVGYSAMRYLNRLPFDTLKIDKSFVFAFGVERPALAIATAIVALAKALDKRVVAEGVETPEQADLLQGLGVNELQGYLYGKPQTPAELARSWAGSAPAALKP</sequence>
<dbReference type="Gene3D" id="3.20.20.450">
    <property type="entry name" value="EAL domain"/>
    <property type="match status" value="1"/>
</dbReference>
<gene>
    <name evidence="6" type="ORF">HNP48_006349</name>
</gene>
<dbReference type="GO" id="GO:0016020">
    <property type="term" value="C:membrane"/>
    <property type="evidence" value="ECO:0007669"/>
    <property type="project" value="InterPro"/>
</dbReference>
<proteinExistence type="predicted"/>
<evidence type="ECO:0000259" key="5">
    <source>
        <dbReference type="PROSITE" id="PS50887"/>
    </source>
</evidence>
<keyword evidence="2" id="KW-1133">Transmembrane helix</keyword>
<dbReference type="NCBIfam" id="TIGR00254">
    <property type="entry name" value="GGDEF"/>
    <property type="match status" value="1"/>
</dbReference>
<dbReference type="InterPro" id="IPR003660">
    <property type="entry name" value="HAMP_dom"/>
</dbReference>
<feature type="domain" description="GGDEF" evidence="5">
    <location>
        <begin position="468"/>
        <end position="601"/>
    </location>
</feature>
<comment type="caution">
    <text evidence="6">The sequence shown here is derived from an EMBL/GenBank/DDBJ whole genome shotgun (WGS) entry which is preliminary data.</text>
</comment>
<dbReference type="CDD" id="cd01949">
    <property type="entry name" value="GGDEF"/>
    <property type="match status" value="1"/>
</dbReference>
<dbReference type="PANTHER" id="PTHR33121">
    <property type="entry name" value="CYCLIC DI-GMP PHOSPHODIESTERASE PDEF"/>
    <property type="match status" value="1"/>
</dbReference>
<dbReference type="SMART" id="SM00304">
    <property type="entry name" value="HAMP"/>
    <property type="match status" value="1"/>
</dbReference>
<keyword evidence="7" id="KW-1185">Reference proteome</keyword>
<feature type="domain" description="EAL" evidence="3">
    <location>
        <begin position="610"/>
        <end position="865"/>
    </location>
</feature>
<dbReference type="Proteomes" id="UP000575083">
    <property type="component" value="Unassembled WGS sequence"/>
</dbReference>
<protein>
    <submittedName>
        <fullName evidence="6">Diguanylate cyclase (GGDEF)-like protein</fullName>
    </submittedName>
</protein>
<name>A0A7X0UDF9_9BURK</name>
<dbReference type="Pfam" id="PF00672">
    <property type="entry name" value="HAMP"/>
    <property type="match status" value="1"/>
</dbReference>
<feature type="region of interest" description="Disordered" evidence="1">
    <location>
        <begin position="361"/>
        <end position="382"/>
    </location>
</feature>
<dbReference type="SMART" id="SM00052">
    <property type="entry name" value="EAL"/>
    <property type="match status" value="1"/>
</dbReference>
<dbReference type="Gene3D" id="3.30.70.270">
    <property type="match status" value="1"/>
</dbReference>
<dbReference type="InterPro" id="IPR050706">
    <property type="entry name" value="Cyclic-di-GMP_PDE-like"/>
</dbReference>
<dbReference type="PROSITE" id="PS50887">
    <property type="entry name" value="GGDEF"/>
    <property type="match status" value="1"/>
</dbReference>
<dbReference type="SUPFAM" id="SSF158472">
    <property type="entry name" value="HAMP domain-like"/>
    <property type="match status" value="1"/>
</dbReference>
<dbReference type="PROSITE" id="PS50885">
    <property type="entry name" value="HAMP"/>
    <property type="match status" value="1"/>
</dbReference>
<accession>A0A7X0UDF9</accession>
<dbReference type="AlphaFoldDB" id="A0A7X0UDF9"/>
<dbReference type="PANTHER" id="PTHR33121:SF79">
    <property type="entry name" value="CYCLIC DI-GMP PHOSPHODIESTERASE PDED-RELATED"/>
    <property type="match status" value="1"/>
</dbReference>
<organism evidence="6 7">
    <name type="scientific">Acidovorax soli</name>
    <dbReference type="NCBI Taxonomy" id="592050"/>
    <lineage>
        <taxon>Bacteria</taxon>
        <taxon>Pseudomonadati</taxon>
        <taxon>Pseudomonadota</taxon>
        <taxon>Betaproteobacteria</taxon>
        <taxon>Burkholderiales</taxon>
        <taxon>Comamonadaceae</taxon>
        <taxon>Acidovorax</taxon>
    </lineage>
</organism>
<dbReference type="InterPro" id="IPR043128">
    <property type="entry name" value="Rev_trsase/Diguanyl_cyclase"/>
</dbReference>
<reference evidence="6 7" key="1">
    <citation type="submission" date="2020-08" db="EMBL/GenBank/DDBJ databases">
        <title>Functional genomics of gut bacteria from endangered species of beetles.</title>
        <authorList>
            <person name="Carlos-Shanley C."/>
        </authorList>
    </citation>
    <scope>NUCLEOTIDE SEQUENCE [LARGE SCALE GENOMIC DNA]</scope>
    <source>
        <strain evidence="6 7">S00198</strain>
    </source>
</reference>
<evidence type="ECO:0000259" key="4">
    <source>
        <dbReference type="PROSITE" id="PS50885"/>
    </source>
</evidence>
<dbReference type="PROSITE" id="PS50883">
    <property type="entry name" value="EAL"/>
    <property type="match status" value="1"/>
</dbReference>
<dbReference type="Gene3D" id="6.10.340.10">
    <property type="match status" value="1"/>
</dbReference>
<dbReference type="InterPro" id="IPR029787">
    <property type="entry name" value="Nucleotide_cyclase"/>
</dbReference>
<dbReference type="InterPro" id="IPR001633">
    <property type="entry name" value="EAL_dom"/>
</dbReference>
<dbReference type="GO" id="GO:0007165">
    <property type="term" value="P:signal transduction"/>
    <property type="evidence" value="ECO:0007669"/>
    <property type="project" value="InterPro"/>
</dbReference>
<dbReference type="Pfam" id="PF00563">
    <property type="entry name" value="EAL"/>
    <property type="match status" value="1"/>
</dbReference>
<dbReference type="CDD" id="cd06225">
    <property type="entry name" value="HAMP"/>
    <property type="match status" value="1"/>
</dbReference>
<feature type="domain" description="HAMP" evidence="4">
    <location>
        <begin position="247"/>
        <end position="300"/>
    </location>
</feature>
<evidence type="ECO:0000313" key="7">
    <source>
        <dbReference type="Proteomes" id="UP000575083"/>
    </source>
</evidence>
<dbReference type="SUPFAM" id="SSF141868">
    <property type="entry name" value="EAL domain-like"/>
    <property type="match status" value="1"/>
</dbReference>
<dbReference type="SMART" id="SM00267">
    <property type="entry name" value="GGDEF"/>
    <property type="match status" value="1"/>
</dbReference>
<dbReference type="EMBL" id="JACHLK010000021">
    <property type="protein sequence ID" value="MBB6563625.1"/>
    <property type="molecule type" value="Genomic_DNA"/>
</dbReference>
<dbReference type="InterPro" id="IPR000160">
    <property type="entry name" value="GGDEF_dom"/>
</dbReference>
<dbReference type="Pfam" id="PF00990">
    <property type="entry name" value="GGDEF"/>
    <property type="match status" value="1"/>
</dbReference>
<dbReference type="SUPFAM" id="SSF55073">
    <property type="entry name" value="Nucleotide cyclase"/>
    <property type="match status" value="1"/>
</dbReference>
<dbReference type="InterPro" id="IPR035919">
    <property type="entry name" value="EAL_sf"/>
</dbReference>
<evidence type="ECO:0000313" key="6">
    <source>
        <dbReference type="EMBL" id="MBB6563625.1"/>
    </source>
</evidence>
<evidence type="ECO:0000256" key="1">
    <source>
        <dbReference type="SAM" id="MobiDB-lite"/>
    </source>
</evidence>
<dbReference type="CDD" id="cd01948">
    <property type="entry name" value="EAL"/>
    <property type="match status" value="1"/>
</dbReference>
<dbReference type="RefSeq" id="WP_184864849.1">
    <property type="nucleotide sequence ID" value="NZ_JACHLK010000021.1"/>
</dbReference>